<dbReference type="PROSITE" id="PS51336">
    <property type="entry name" value="DM10"/>
    <property type="match status" value="2"/>
</dbReference>
<dbReference type="GO" id="GO:0005930">
    <property type="term" value="C:axoneme"/>
    <property type="evidence" value="ECO:0007669"/>
    <property type="project" value="UniProtKB-SubCell"/>
</dbReference>
<evidence type="ECO:0000313" key="7">
    <source>
        <dbReference type="EMBL" id="AGM32298.1"/>
    </source>
</evidence>
<dbReference type="Pfam" id="PF06565">
    <property type="entry name" value="DM10_dom"/>
    <property type="match status" value="2"/>
</dbReference>
<dbReference type="GO" id="GO:0000281">
    <property type="term" value="P:mitotic cytokinesis"/>
    <property type="evidence" value="ECO:0007669"/>
    <property type="project" value="TreeGrafter"/>
</dbReference>
<dbReference type="AlphaFoldDB" id="R4V3D4"/>
<keyword evidence="4" id="KW-0206">Cytoskeleton</keyword>
<dbReference type="GO" id="GO:0060285">
    <property type="term" value="P:cilium-dependent cell motility"/>
    <property type="evidence" value="ECO:0007669"/>
    <property type="project" value="TreeGrafter"/>
</dbReference>
<dbReference type="GO" id="GO:0007052">
    <property type="term" value="P:mitotic spindle organization"/>
    <property type="evidence" value="ECO:0007669"/>
    <property type="project" value="TreeGrafter"/>
</dbReference>
<name>R4V3D4_COPFO</name>
<dbReference type="PANTHER" id="PTHR12086:SF9">
    <property type="entry name" value="EF-HAND DOMAIN-CONTAINING PROTEIN 1"/>
    <property type="match status" value="1"/>
</dbReference>
<dbReference type="InterPro" id="IPR040193">
    <property type="entry name" value="EFHC1/EFHC2/EFHB"/>
</dbReference>
<evidence type="ECO:0000256" key="4">
    <source>
        <dbReference type="ARBA" id="ARBA00023212"/>
    </source>
</evidence>
<accession>R4V3D4</accession>
<organism evidence="7">
    <name type="scientific">Coptotermes formosanus</name>
    <name type="common">Formosan subterranean termite</name>
    <dbReference type="NCBI Taxonomy" id="36987"/>
    <lineage>
        <taxon>Eukaryota</taxon>
        <taxon>Metazoa</taxon>
        <taxon>Ecdysozoa</taxon>
        <taxon>Arthropoda</taxon>
        <taxon>Hexapoda</taxon>
        <taxon>Insecta</taxon>
        <taxon>Pterygota</taxon>
        <taxon>Neoptera</taxon>
        <taxon>Polyneoptera</taxon>
        <taxon>Dictyoptera</taxon>
        <taxon>Blattodea</taxon>
        <taxon>Blattoidea</taxon>
        <taxon>Termitoidae</taxon>
        <taxon>Rhinotermitidae</taxon>
        <taxon>Coptotermes</taxon>
    </lineage>
</organism>
<dbReference type="GO" id="GO:0072686">
    <property type="term" value="C:mitotic spindle"/>
    <property type="evidence" value="ECO:0007669"/>
    <property type="project" value="TreeGrafter"/>
</dbReference>
<dbReference type="GO" id="GO:0043014">
    <property type="term" value="F:alpha-tubulin binding"/>
    <property type="evidence" value="ECO:0007669"/>
    <property type="project" value="TreeGrafter"/>
</dbReference>
<dbReference type="FunFam" id="2.30.29.170:FF:000002">
    <property type="entry name" value="EF-hand domain (C-terminal) containing 1"/>
    <property type="match status" value="1"/>
</dbReference>
<evidence type="ECO:0000256" key="1">
    <source>
        <dbReference type="ARBA" id="ARBA00004430"/>
    </source>
</evidence>
<feature type="non-terminal residue" evidence="7">
    <location>
        <position position="295"/>
    </location>
</feature>
<feature type="domain" description="DM10" evidence="6">
    <location>
        <begin position="1"/>
        <end position="99"/>
    </location>
</feature>
<keyword evidence="2" id="KW-0963">Cytoplasm</keyword>
<evidence type="ECO:0000256" key="5">
    <source>
        <dbReference type="ARBA" id="ARBA00023273"/>
    </source>
</evidence>
<protein>
    <submittedName>
        <fullName evidence="7">EF-hand domain-containing protein</fullName>
    </submittedName>
</protein>
<reference evidence="7" key="1">
    <citation type="submission" date="2013-02" db="EMBL/GenBank/DDBJ databases">
        <title>Immune-Related transcriptome of Coptotermes formosanus Shiraki workers: the defense mechanism.</title>
        <authorList>
            <person name="Hussain A."/>
            <person name="Li Y.F."/>
            <person name="Wen S.Y."/>
        </authorList>
    </citation>
    <scope>NUCLEOTIDE SEQUENCE</scope>
</reference>
<dbReference type="Gene3D" id="2.30.29.170">
    <property type="match status" value="2"/>
</dbReference>
<evidence type="ECO:0000256" key="3">
    <source>
        <dbReference type="ARBA" id="ARBA00022737"/>
    </source>
</evidence>
<sequence length="295" mass="33575">MVNTLHFIASWNDATNPFFDQRSFILIYFVDTNEFEVRQRKVLSGQVSRLFLRNSVRKQDGTLYGLKDLRMKSGITIQGKNFIILDADLPTKEFIDKNVGPQRWPSHPPELDPIPAAACAVYPPYNGFGDEEDTLGYCNSLHPQPPKKDLVKLLQKEGQVIRFKAKFHNPRPVDEIREFLVAYYMADDTLAISEYKIRNSGFLGGKFINKAKYKNPETGEYFDQTAFYVGAIINVNGFEFELQLADEFAMNYMEADASNFPVSNLLNISSNLKLADLKKHFEGVDPELVGLIPLT</sequence>
<dbReference type="EMBL" id="KC632484">
    <property type="protein sequence ID" value="AGM32298.1"/>
    <property type="molecule type" value="mRNA"/>
</dbReference>
<dbReference type="SMART" id="SM00676">
    <property type="entry name" value="DM10"/>
    <property type="match status" value="2"/>
</dbReference>
<feature type="domain" description="DM10" evidence="6">
    <location>
        <begin position="157"/>
        <end position="257"/>
    </location>
</feature>
<keyword evidence="3" id="KW-0677">Repeat</keyword>
<dbReference type="PANTHER" id="PTHR12086">
    <property type="entry name" value="EF-HAND DOMAIN C-TERMINAL CONTAINING PROTEIN"/>
    <property type="match status" value="1"/>
</dbReference>
<keyword evidence="5" id="KW-0966">Cell projection</keyword>
<evidence type="ECO:0000256" key="2">
    <source>
        <dbReference type="ARBA" id="ARBA00022490"/>
    </source>
</evidence>
<proteinExistence type="evidence at transcript level"/>
<evidence type="ECO:0000259" key="6">
    <source>
        <dbReference type="PROSITE" id="PS51336"/>
    </source>
</evidence>
<comment type="subcellular location">
    <subcellularLocation>
        <location evidence="1">Cytoplasm</location>
        <location evidence="1">Cytoskeleton</location>
        <location evidence="1">Cilium axoneme</location>
    </subcellularLocation>
</comment>
<dbReference type="InterPro" id="IPR006602">
    <property type="entry name" value="DM10_dom"/>
</dbReference>